<evidence type="ECO:0000256" key="2">
    <source>
        <dbReference type="ARBA" id="ARBA00022679"/>
    </source>
</evidence>
<dbReference type="AlphaFoldDB" id="A0A290XB46"/>
<dbReference type="SUPFAM" id="SSF53756">
    <property type="entry name" value="UDP-Glycosyltransferase/glycogen phosphorylase"/>
    <property type="match status" value="1"/>
</dbReference>
<sequence length="364" mass="39729">MRGWGQAVMRVLGLALYGPLAASTRYRLGQYVPGLAGHGIALEVRSLLDDEYLRRRFSGGRLPLAGMLAKGLHRLGHLRDQRHDVAMLHCELYPLMPGWLERRLLGSTPYVYDFDDAFYLKYRRGGLGVLDRVLGGKFDVVVRNAAAVTAGNRTLHRYASALNPRSTLLPTVVDTDRYVPAPRQASRIYTVGWIGSPSTAPYLDQLIEPLSLLGREGPVRLVVVGGPAPAIAGVDVCEIPWSEASEVELINTFDVGVMPLPDDDWARGKCAFKLIQYMACGVPAIGSPVGANTDVLQGGCGFLATTPEQWTDALRRLRDDRELARQMGQAGRERAVAHYSLHLHVPILAETLRNAAQGGTPCVA</sequence>
<dbReference type="PANTHER" id="PTHR12526:SF510">
    <property type="entry name" value="D-INOSITOL 3-PHOSPHATE GLYCOSYLTRANSFERASE"/>
    <property type="match status" value="1"/>
</dbReference>
<accession>A0A290XB46</accession>
<dbReference type="Proteomes" id="UP000218968">
    <property type="component" value="Chromosome"/>
</dbReference>
<evidence type="ECO:0000313" key="4">
    <source>
        <dbReference type="Proteomes" id="UP000218968"/>
    </source>
</evidence>
<dbReference type="Gene3D" id="3.40.50.2000">
    <property type="entry name" value="Glycogen Phosphorylase B"/>
    <property type="match status" value="1"/>
</dbReference>
<organism evidence="3 4">
    <name type="scientific">Luteimonas chenhongjianii</name>
    <dbReference type="NCBI Taxonomy" id="2006110"/>
    <lineage>
        <taxon>Bacteria</taxon>
        <taxon>Pseudomonadati</taxon>
        <taxon>Pseudomonadota</taxon>
        <taxon>Gammaproteobacteria</taxon>
        <taxon>Lysobacterales</taxon>
        <taxon>Lysobacteraceae</taxon>
        <taxon>Luteimonas</taxon>
    </lineage>
</organism>
<evidence type="ECO:0000313" key="3">
    <source>
        <dbReference type="EMBL" id="ATD66156.1"/>
    </source>
</evidence>
<proteinExistence type="predicted"/>
<keyword evidence="4" id="KW-1185">Reference proteome</keyword>
<dbReference type="Pfam" id="PF13692">
    <property type="entry name" value="Glyco_trans_1_4"/>
    <property type="match status" value="1"/>
</dbReference>
<protein>
    <submittedName>
        <fullName evidence="3">Glycosyl transferase family 1</fullName>
    </submittedName>
</protein>
<reference evidence="4" key="1">
    <citation type="submission" date="2017-09" db="EMBL/GenBank/DDBJ databases">
        <title>Luteimonas liuhanmingii sp.nov., isolated from the intestinal contents of Tibetan Plateau Pika in Yushu, Qinghai Province, China.</title>
        <authorList>
            <person name="Gui Z."/>
        </authorList>
    </citation>
    <scope>NUCLEOTIDE SEQUENCE [LARGE SCALE GENOMIC DNA]</scope>
    <source>
        <strain evidence="4">100111</strain>
    </source>
</reference>
<evidence type="ECO:0000256" key="1">
    <source>
        <dbReference type="ARBA" id="ARBA00022676"/>
    </source>
</evidence>
<name>A0A290XB46_9GAMM</name>
<dbReference type="KEGG" id="lum:CNR27_00720"/>
<dbReference type="PANTHER" id="PTHR12526">
    <property type="entry name" value="GLYCOSYLTRANSFERASE"/>
    <property type="match status" value="1"/>
</dbReference>
<keyword evidence="1" id="KW-0328">Glycosyltransferase</keyword>
<gene>
    <name evidence="3" type="ORF">CNR27_00720</name>
</gene>
<dbReference type="GO" id="GO:0016757">
    <property type="term" value="F:glycosyltransferase activity"/>
    <property type="evidence" value="ECO:0007669"/>
    <property type="project" value="UniProtKB-KW"/>
</dbReference>
<dbReference type="EMBL" id="CP023406">
    <property type="protein sequence ID" value="ATD66156.1"/>
    <property type="molecule type" value="Genomic_DNA"/>
</dbReference>
<keyword evidence="2 3" id="KW-0808">Transferase</keyword>